<evidence type="ECO:0000313" key="1">
    <source>
        <dbReference type="EMBL" id="PWJ47569.1"/>
    </source>
</evidence>
<protein>
    <submittedName>
        <fullName evidence="1">Uncharacterized protein</fullName>
    </submittedName>
</protein>
<accession>A0A315ZQH5</accession>
<organism evidence="1 2">
    <name type="scientific">Dyadobacter jejuensis</name>
    <dbReference type="NCBI Taxonomy" id="1082580"/>
    <lineage>
        <taxon>Bacteria</taxon>
        <taxon>Pseudomonadati</taxon>
        <taxon>Bacteroidota</taxon>
        <taxon>Cytophagia</taxon>
        <taxon>Cytophagales</taxon>
        <taxon>Spirosomataceae</taxon>
        <taxon>Dyadobacter</taxon>
    </lineage>
</organism>
<name>A0A315ZQH5_9BACT</name>
<comment type="caution">
    <text evidence="1">The sequence shown here is derived from an EMBL/GenBank/DDBJ whole genome shotgun (WGS) entry which is preliminary data.</text>
</comment>
<dbReference type="EMBL" id="QGDT01000063">
    <property type="protein sequence ID" value="PWJ47569.1"/>
    <property type="molecule type" value="Genomic_DNA"/>
</dbReference>
<dbReference type="Proteomes" id="UP000245880">
    <property type="component" value="Unassembled WGS sequence"/>
</dbReference>
<evidence type="ECO:0000313" key="2">
    <source>
        <dbReference type="Proteomes" id="UP000245880"/>
    </source>
</evidence>
<dbReference type="AlphaFoldDB" id="A0A315ZQH5"/>
<feature type="non-terminal residue" evidence="1">
    <location>
        <position position="1"/>
    </location>
</feature>
<proteinExistence type="predicted"/>
<keyword evidence="2" id="KW-1185">Reference proteome</keyword>
<dbReference type="RefSeq" id="WP_158281329.1">
    <property type="nucleotide sequence ID" value="NZ_QGDT01000063.1"/>
</dbReference>
<reference evidence="1 2" key="1">
    <citation type="submission" date="2018-03" db="EMBL/GenBank/DDBJ databases">
        <title>Genomic Encyclopedia of Archaeal and Bacterial Type Strains, Phase II (KMG-II): from individual species to whole genera.</title>
        <authorList>
            <person name="Goeker M."/>
        </authorList>
    </citation>
    <scope>NUCLEOTIDE SEQUENCE [LARGE SCALE GENOMIC DNA]</scope>
    <source>
        <strain evidence="1 2">DSM 100346</strain>
    </source>
</reference>
<sequence>GFHPIIAVLIDNKEEISNTVYSGSVRYSDTTFPASSKNVDVYCLFSNQPTLPFRIRIPSKNLTSPTLNGPQTYRFANLVINWGDPDLIVIVEPA</sequence>
<gene>
    <name evidence="1" type="ORF">CLV98_1633</name>
</gene>